<dbReference type="SMART" id="SM00344">
    <property type="entry name" value="HTH_ASNC"/>
    <property type="match status" value="1"/>
</dbReference>
<dbReference type="InterPro" id="IPR036390">
    <property type="entry name" value="WH_DNA-bd_sf"/>
</dbReference>
<dbReference type="EMBL" id="UGRY01000002">
    <property type="protein sequence ID" value="SUA72753.1"/>
    <property type="molecule type" value="Genomic_DNA"/>
</dbReference>
<dbReference type="InterPro" id="IPR036388">
    <property type="entry name" value="WH-like_DNA-bd_sf"/>
</dbReference>
<evidence type="ECO:0000313" key="6">
    <source>
        <dbReference type="EMBL" id="SUA72753.1"/>
    </source>
</evidence>
<evidence type="ECO:0000259" key="4">
    <source>
        <dbReference type="Pfam" id="PF01037"/>
    </source>
</evidence>
<dbReference type="GO" id="GO:0043565">
    <property type="term" value="F:sequence-specific DNA binding"/>
    <property type="evidence" value="ECO:0007669"/>
    <property type="project" value="InterPro"/>
</dbReference>
<dbReference type="InterPro" id="IPR019887">
    <property type="entry name" value="Tscrpt_reg_AsnC/Lrp_C"/>
</dbReference>
<dbReference type="Pfam" id="PF01037">
    <property type="entry name" value="AsnC_trans_reg"/>
    <property type="match status" value="1"/>
</dbReference>
<feature type="domain" description="Transcription regulator AsnC/Lrp ligand binding" evidence="4">
    <location>
        <begin position="91"/>
        <end position="159"/>
    </location>
</feature>
<organism evidence="6 7">
    <name type="scientific">Nocardia otitidiscaviarum</name>
    <dbReference type="NCBI Taxonomy" id="1823"/>
    <lineage>
        <taxon>Bacteria</taxon>
        <taxon>Bacillati</taxon>
        <taxon>Actinomycetota</taxon>
        <taxon>Actinomycetes</taxon>
        <taxon>Mycobacteriales</taxon>
        <taxon>Nocardiaceae</taxon>
        <taxon>Nocardia</taxon>
    </lineage>
</organism>
<dbReference type="GO" id="GO:0043200">
    <property type="term" value="P:response to amino acid"/>
    <property type="evidence" value="ECO:0007669"/>
    <property type="project" value="TreeGrafter"/>
</dbReference>
<dbReference type="InterPro" id="IPR019885">
    <property type="entry name" value="Tscrpt_reg_HTH_AsnC-type_CS"/>
</dbReference>
<keyword evidence="3" id="KW-0804">Transcription</keyword>
<dbReference type="InterPro" id="IPR019888">
    <property type="entry name" value="Tscrpt_reg_AsnC-like"/>
</dbReference>
<dbReference type="PANTHER" id="PTHR30154">
    <property type="entry name" value="LEUCINE-RESPONSIVE REGULATORY PROTEIN"/>
    <property type="match status" value="1"/>
</dbReference>
<dbReference type="PROSITE" id="PS00519">
    <property type="entry name" value="HTH_ASNC_1"/>
    <property type="match status" value="1"/>
</dbReference>
<dbReference type="GO" id="GO:0005829">
    <property type="term" value="C:cytosol"/>
    <property type="evidence" value="ECO:0007669"/>
    <property type="project" value="TreeGrafter"/>
</dbReference>
<dbReference type="SUPFAM" id="SSF54909">
    <property type="entry name" value="Dimeric alpha+beta barrel"/>
    <property type="match status" value="1"/>
</dbReference>
<keyword evidence="2" id="KW-0238">DNA-binding</keyword>
<feature type="domain" description="HTH asnC-type" evidence="5">
    <location>
        <begin position="199"/>
        <end position="235"/>
    </location>
</feature>
<dbReference type="STRING" id="1406858.GCA_000710895_01756"/>
<dbReference type="PANTHER" id="PTHR30154:SF34">
    <property type="entry name" value="TRANSCRIPTIONAL REGULATOR AZLB"/>
    <property type="match status" value="1"/>
</dbReference>
<dbReference type="Gene3D" id="1.10.10.10">
    <property type="entry name" value="Winged helix-like DNA-binding domain superfamily/Winged helix DNA-binding domain"/>
    <property type="match status" value="2"/>
</dbReference>
<evidence type="ECO:0000256" key="3">
    <source>
        <dbReference type="ARBA" id="ARBA00023163"/>
    </source>
</evidence>
<proteinExistence type="predicted"/>
<evidence type="ECO:0000313" key="7">
    <source>
        <dbReference type="Proteomes" id="UP000255467"/>
    </source>
</evidence>
<dbReference type="Gene3D" id="3.30.70.920">
    <property type="match status" value="1"/>
</dbReference>
<dbReference type="SUPFAM" id="SSF46785">
    <property type="entry name" value="Winged helix' DNA-binding domain"/>
    <property type="match status" value="1"/>
</dbReference>
<keyword evidence="7" id="KW-1185">Reference proteome</keyword>
<evidence type="ECO:0000256" key="2">
    <source>
        <dbReference type="ARBA" id="ARBA00023125"/>
    </source>
</evidence>
<sequence length="357" mass="39285">MGHVFYSTSETPESDIGNTPAQGFDAAVEFGERDLDLVNALQISPRAPWSLIGASLGIDATTAARRWQHLTDAGLAWTTAYAPEFATVGYVRLRCRPDTVAEVSARSSTYGCVFAVDRTSGRYDLQLSVAAESPAALDDFRVRWLAEHPGIEEARLAVAVHQYSDGSHWRPRALDPTQEALLTEGDERAPGAPRRRRGDRELVLALGADARRSAVELAADTGLSDATVRRRISEMSRSGRLIFRCDFAQQAAGWRVNTNLRARIPATDLDALGAALPEWPEIRLCVVTADDDSNVLLIAWLRTPQEPIALESRLLHHFPTLRITERSYTLSALKRMGRLLDPRSGIAVGHIPLDVWS</sequence>
<reference evidence="6 7" key="1">
    <citation type="submission" date="2018-06" db="EMBL/GenBank/DDBJ databases">
        <authorList>
            <consortium name="Pathogen Informatics"/>
            <person name="Doyle S."/>
        </authorList>
    </citation>
    <scope>NUCLEOTIDE SEQUENCE [LARGE SCALE GENOMIC DNA]</scope>
    <source>
        <strain evidence="6 7">NCTC1934</strain>
    </source>
</reference>
<evidence type="ECO:0000259" key="5">
    <source>
        <dbReference type="Pfam" id="PF13404"/>
    </source>
</evidence>
<protein>
    <submittedName>
        <fullName evidence="6">AsnC family</fullName>
    </submittedName>
</protein>
<evidence type="ECO:0000256" key="1">
    <source>
        <dbReference type="ARBA" id="ARBA00023015"/>
    </source>
</evidence>
<dbReference type="Proteomes" id="UP000255467">
    <property type="component" value="Unassembled WGS sequence"/>
</dbReference>
<dbReference type="Pfam" id="PF13404">
    <property type="entry name" value="HTH_AsnC-type"/>
    <property type="match status" value="1"/>
</dbReference>
<dbReference type="OrthoDB" id="4050641at2"/>
<name>A0A378Y7N5_9NOCA</name>
<dbReference type="InterPro" id="IPR000485">
    <property type="entry name" value="AsnC-type_HTH_dom"/>
</dbReference>
<accession>A0A378Y7N5</accession>
<gene>
    <name evidence="6" type="ORF">NCTC1934_00182</name>
</gene>
<dbReference type="InterPro" id="IPR011008">
    <property type="entry name" value="Dimeric_a/b-barrel"/>
</dbReference>
<keyword evidence="1" id="KW-0805">Transcription regulation</keyword>
<dbReference type="AlphaFoldDB" id="A0A378Y7N5"/>